<dbReference type="InterPro" id="IPR024078">
    <property type="entry name" value="LmbE-like_dom_sf"/>
</dbReference>
<evidence type="ECO:0000256" key="1">
    <source>
        <dbReference type="ARBA" id="ARBA00006066"/>
    </source>
</evidence>
<name>A0A6G1GDF4_9PEZI</name>
<dbReference type="EMBL" id="ML975151">
    <property type="protein sequence ID" value="KAF1815899.1"/>
    <property type="molecule type" value="Genomic_DNA"/>
</dbReference>
<keyword evidence="3" id="KW-0732">Signal</keyword>
<reference evidence="6" key="3">
    <citation type="submission" date="2025-04" db="UniProtKB">
        <authorList>
            <consortium name="RefSeq"/>
        </authorList>
    </citation>
    <scope>IDENTIFICATION</scope>
    <source>
        <strain evidence="6">CBS 781.70</strain>
    </source>
</reference>
<protein>
    <recommendedName>
        <fullName evidence="2">N-acetylglucosaminylphosphatidylinositol deacetylase</fullName>
        <ecNumber evidence="2">3.5.1.89</ecNumber>
    </recommendedName>
</protein>
<comment type="similarity">
    <text evidence="1">Belongs to the PIGL family.</text>
</comment>
<evidence type="ECO:0000256" key="2">
    <source>
        <dbReference type="ARBA" id="ARBA00012176"/>
    </source>
</evidence>
<dbReference type="Proteomes" id="UP000504638">
    <property type="component" value="Unplaced"/>
</dbReference>
<organism evidence="4">
    <name type="scientific">Eremomyces bilateralis CBS 781.70</name>
    <dbReference type="NCBI Taxonomy" id="1392243"/>
    <lineage>
        <taxon>Eukaryota</taxon>
        <taxon>Fungi</taxon>
        <taxon>Dikarya</taxon>
        <taxon>Ascomycota</taxon>
        <taxon>Pezizomycotina</taxon>
        <taxon>Dothideomycetes</taxon>
        <taxon>Dothideomycetes incertae sedis</taxon>
        <taxon>Eremomycetales</taxon>
        <taxon>Eremomycetaceae</taxon>
        <taxon>Eremomyces</taxon>
    </lineage>
</organism>
<dbReference type="UniPathway" id="UPA00196"/>
<dbReference type="SUPFAM" id="SSF102588">
    <property type="entry name" value="LmbE-like"/>
    <property type="match status" value="1"/>
</dbReference>
<dbReference type="PANTHER" id="PTHR12993:SF11">
    <property type="entry name" value="N-ACETYLGLUCOSAMINYL-PHOSPHATIDYLINOSITOL DE-N-ACETYLASE"/>
    <property type="match status" value="1"/>
</dbReference>
<gene>
    <name evidence="4 6" type="ORF">P152DRAFT_201301</name>
</gene>
<reference evidence="4 6" key="1">
    <citation type="submission" date="2020-01" db="EMBL/GenBank/DDBJ databases">
        <authorList>
            <consortium name="DOE Joint Genome Institute"/>
            <person name="Haridas S."/>
            <person name="Albert R."/>
            <person name="Binder M."/>
            <person name="Bloem J."/>
            <person name="Labutti K."/>
            <person name="Salamov A."/>
            <person name="Andreopoulos B."/>
            <person name="Baker S.E."/>
            <person name="Barry K."/>
            <person name="Bills G."/>
            <person name="Bluhm B.H."/>
            <person name="Cannon C."/>
            <person name="Castanera R."/>
            <person name="Culley D.E."/>
            <person name="Daum C."/>
            <person name="Ezra D."/>
            <person name="Gonzalez J.B."/>
            <person name="Henrissat B."/>
            <person name="Kuo A."/>
            <person name="Liang C."/>
            <person name="Lipzen A."/>
            <person name="Lutzoni F."/>
            <person name="Magnuson J."/>
            <person name="Mondo S."/>
            <person name="Nolan M."/>
            <person name="Ohm R."/>
            <person name="Pangilinan J."/>
            <person name="Park H.-J."/>
            <person name="Ramirez L."/>
            <person name="Alfaro M."/>
            <person name="Sun H."/>
            <person name="Tritt A."/>
            <person name="Yoshinaga Y."/>
            <person name="Zwiers L.-H."/>
            <person name="Turgeon B.G."/>
            <person name="Goodwin S.B."/>
            <person name="Spatafora J.W."/>
            <person name="Crous P.W."/>
            <person name="Grigoriev I.V."/>
        </authorList>
    </citation>
    <scope>NUCLEOTIDE SEQUENCE</scope>
    <source>
        <strain evidence="4 6">CBS 781.70</strain>
    </source>
</reference>
<evidence type="ECO:0000256" key="3">
    <source>
        <dbReference type="SAM" id="SignalP"/>
    </source>
</evidence>
<dbReference type="GO" id="GO:0006506">
    <property type="term" value="P:GPI anchor biosynthetic process"/>
    <property type="evidence" value="ECO:0007669"/>
    <property type="project" value="UniProtKB-UniPathway"/>
</dbReference>
<dbReference type="GO" id="GO:0005783">
    <property type="term" value="C:endoplasmic reticulum"/>
    <property type="evidence" value="ECO:0007669"/>
    <property type="project" value="TreeGrafter"/>
</dbReference>
<dbReference type="InterPro" id="IPR003737">
    <property type="entry name" value="GlcNAc_PI_deacetylase-related"/>
</dbReference>
<dbReference type="AlphaFoldDB" id="A0A6G1GDF4"/>
<feature type="chain" id="PRO_5044632030" description="N-acetylglucosaminylphosphatidylinositol deacetylase" evidence="3">
    <location>
        <begin position="21"/>
        <end position="279"/>
    </location>
</feature>
<accession>A0A6G1GDF4</accession>
<evidence type="ECO:0000313" key="6">
    <source>
        <dbReference type="RefSeq" id="XP_033537530.1"/>
    </source>
</evidence>
<reference evidence="6" key="2">
    <citation type="submission" date="2020-04" db="EMBL/GenBank/DDBJ databases">
        <authorList>
            <consortium name="NCBI Genome Project"/>
        </authorList>
    </citation>
    <scope>NUCLEOTIDE SEQUENCE</scope>
    <source>
        <strain evidence="6">CBS 781.70</strain>
    </source>
</reference>
<dbReference type="GO" id="GO:0016020">
    <property type="term" value="C:membrane"/>
    <property type="evidence" value="ECO:0007669"/>
    <property type="project" value="GOC"/>
</dbReference>
<dbReference type="GeneID" id="54414910"/>
<dbReference type="RefSeq" id="XP_033537530.1">
    <property type="nucleotide sequence ID" value="XM_033674340.1"/>
</dbReference>
<proteinExistence type="inferred from homology"/>
<evidence type="ECO:0000313" key="4">
    <source>
        <dbReference type="EMBL" id="KAF1815899.1"/>
    </source>
</evidence>
<dbReference type="PANTHER" id="PTHR12993">
    <property type="entry name" value="N-ACETYLGLUCOSAMINYL-PHOSPHATIDYLINOSITOL DE-N-ACETYLASE-RELATED"/>
    <property type="match status" value="1"/>
</dbReference>
<keyword evidence="5" id="KW-1185">Reference proteome</keyword>
<dbReference type="OrthoDB" id="440160at2759"/>
<dbReference type="Gene3D" id="3.40.50.10320">
    <property type="entry name" value="LmbE-like"/>
    <property type="match status" value="1"/>
</dbReference>
<dbReference type="EC" id="3.5.1.89" evidence="2"/>
<sequence>MRGLFWAALPLFLMAVWIWAANLSRTHPILTNQRIGLLIAHPDDEVMFFAPTLLALTDPGLGNHVQILCMSSGDADGQGATRKKELVESALALGIRSSDDVLVVDEPDFPDSMTIAWNPHLLARRLGTAFAPNRSTSSSGSLPKPPIDSLITFDAGGVSSHPNHRACHTGATTFIHTSMRERAGWGSPVELYTLTSVNLWRKYVSFVDAPWTMLLAMRRATHESGSTPSSLVFMSDPAEYWRARQAMTQAHKSQMRWFRYGWITLSRYMVVNDLRRENE</sequence>
<feature type="signal peptide" evidence="3">
    <location>
        <begin position="1"/>
        <end position="20"/>
    </location>
</feature>
<dbReference type="Pfam" id="PF02585">
    <property type="entry name" value="PIG-L"/>
    <property type="match status" value="1"/>
</dbReference>
<dbReference type="GO" id="GO:0000225">
    <property type="term" value="F:N-acetylglucosaminylphosphatidylinositol deacetylase activity"/>
    <property type="evidence" value="ECO:0007669"/>
    <property type="project" value="UniProtKB-EC"/>
</dbReference>
<evidence type="ECO:0000313" key="5">
    <source>
        <dbReference type="Proteomes" id="UP000504638"/>
    </source>
</evidence>